<comment type="subcellular location">
    <subcellularLocation>
        <location evidence="1">Membrane</location>
        <topology evidence="1">Multi-pass membrane protein</topology>
    </subcellularLocation>
</comment>
<feature type="transmembrane region" description="Helical" evidence="5">
    <location>
        <begin position="227"/>
        <end position="247"/>
    </location>
</feature>
<dbReference type="InterPro" id="IPR007568">
    <property type="entry name" value="RTA1"/>
</dbReference>
<evidence type="ECO:0000256" key="4">
    <source>
        <dbReference type="ARBA" id="ARBA00023136"/>
    </source>
</evidence>
<evidence type="ECO:0000256" key="2">
    <source>
        <dbReference type="ARBA" id="ARBA00022692"/>
    </source>
</evidence>
<feature type="transmembrane region" description="Helical" evidence="5">
    <location>
        <begin position="80"/>
        <end position="101"/>
    </location>
</feature>
<dbReference type="AlphaFoldDB" id="A0A2L2T3L4"/>
<evidence type="ECO:0008006" key="8">
    <source>
        <dbReference type="Google" id="ProtNLM"/>
    </source>
</evidence>
<accession>A0A2L2T3L4</accession>
<dbReference type="OrthoDB" id="3358017at2759"/>
<feature type="transmembrane region" description="Helical" evidence="5">
    <location>
        <begin position="151"/>
        <end position="174"/>
    </location>
</feature>
<dbReference type="STRING" id="56646.A0A2L2T3L4"/>
<feature type="transmembrane region" description="Helical" evidence="5">
    <location>
        <begin position="194"/>
        <end position="212"/>
    </location>
</feature>
<dbReference type="Proteomes" id="UP000245910">
    <property type="component" value="Chromosome IIII"/>
</dbReference>
<dbReference type="EMBL" id="LN649232">
    <property type="protein sequence ID" value="CEI38408.1"/>
    <property type="molecule type" value="Genomic_DNA"/>
</dbReference>
<evidence type="ECO:0000256" key="1">
    <source>
        <dbReference type="ARBA" id="ARBA00004141"/>
    </source>
</evidence>
<evidence type="ECO:0000313" key="7">
    <source>
        <dbReference type="Proteomes" id="UP000245910"/>
    </source>
</evidence>
<protein>
    <recommendedName>
        <fullName evidence="8">RTA1 like protein</fullName>
    </recommendedName>
</protein>
<sequence>MANYFHYDPSFLVAILFFIIFTVSLNVHVYQVVTTRVWFFLPFLAGCVFESMAFICRAVSAKEAPDYTVGVCMVQDHLLLLGPTCYSATIYTLLGRFIKYLEGDKYALIKPRWLTKIFLFGDITSITLQAFDEGKSNKSDATQHSLTTTEGAVVAGLIVQLVFFTMFVVVTVCFHYRFAKNSLVQPPNWDKFMMAIYFACILILVRSIYRMVEYVQGPNAELQSTEVYVYALDAIPMAIVTTIFHVIHPSSYMPVLDKTLSKTESEVSLTYGRQQ</sequence>
<keyword evidence="4 5" id="KW-0472">Membrane</keyword>
<proteinExistence type="predicted"/>
<organism evidence="6 7">
    <name type="scientific">Fusarium venenatum</name>
    <dbReference type="NCBI Taxonomy" id="56646"/>
    <lineage>
        <taxon>Eukaryota</taxon>
        <taxon>Fungi</taxon>
        <taxon>Dikarya</taxon>
        <taxon>Ascomycota</taxon>
        <taxon>Pezizomycotina</taxon>
        <taxon>Sordariomycetes</taxon>
        <taxon>Hypocreomycetidae</taxon>
        <taxon>Hypocreales</taxon>
        <taxon>Nectriaceae</taxon>
        <taxon>Fusarium</taxon>
    </lineage>
</organism>
<evidence type="ECO:0000256" key="3">
    <source>
        <dbReference type="ARBA" id="ARBA00022989"/>
    </source>
</evidence>
<reference evidence="7" key="1">
    <citation type="submission" date="2014-10" db="EMBL/GenBank/DDBJ databases">
        <authorList>
            <person name="King R."/>
        </authorList>
    </citation>
    <scope>NUCLEOTIDE SEQUENCE [LARGE SCALE GENOMIC DNA]</scope>
    <source>
        <strain evidence="7">A3/5</strain>
    </source>
</reference>
<keyword evidence="2 5" id="KW-0812">Transmembrane</keyword>
<keyword evidence="7" id="KW-1185">Reference proteome</keyword>
<dbReference type="PANTHER" id="PTHR31465:SF1">
    <property type="entry name" value="PROTEIN RTA1-RELATED"/>
    <property type="match status" value="1"/>
</dbReference>
<evidence type="ECO:0000313" key="6">
    <source>
        <dbReference type="EMBL" id="CEI38408.1"/>
    </source>
</evidence>
<name>A0A2L2T3L4_9HYPO</name>
<dbReference type="GO" id="GO:0016020">
    <property type="term" value="C:membrane"/>
    <property type="evidence" value="ECO:0007669"/>
    <property type="project" value="UniProtKB-SubCell"/>
</dbReference>
<evidence type="ECO:0000256" key="5">
    <source>
        <dbReference type="SAM" id="Phobius"/>
    </source>
</evidence>
<keyword evidence="3 5" id="KW-1133">Transmembrane helix</keyword>
<feature type="transmembrane region" description="Helical" evidence="5">
    <location>
        <begin position="37"/>
        <end position="60"/>
    </location>
</feature>
<dbReference type="PANTHER" id="PTHR31465">
    <property type="entry name" value="PROTEIN RTA1-RELATED"/>
    <property type="match status" value="1"/>
</dbReference>
<dbReference type="Pfam" id="PF04479">
    <property type="entry name" value="RTA1"/>
    <property type="match status" value="1"/>
</dbReference>
<feature type="transmembrane region" description="Helical" evidence="5">
    <location>
        <begin position="12"/>
        <end position="30"/>
    </location>
</feature>